<evidence type="ECO:0000256" key="5">
    <source>
        <dbReference type="ARBA" id="ARBA00012104"/>
    </source>
</evidence>
<evidence type="ECO:0000256" key="12">
    <source>
        <dbReference type="ARBA" id="ARBA00047310"/>
    </source>
</evidence>
<evidence type="ECO:0000256" key="6">
    <source>
        <dbReference type="ARBA" id="ARBA00018134"/>
    </source>
</evidence>
<sequence>MSDFRVLSIQSHVVHGYVGNKSATFPLQVHGFEVDAINSVQFSNHTGYGHWKGQVLNSNELTDLYEGLKLNQINNYTHLLTGYVGSESFLEEVVNVLSDLKKVNPNLVFVCDPVMGDNGKFYVPESLLPVYRDKLLPLAYIITPNQFEAELLSGMKINSEQNAFEAMDILHNKGTKCVVITSSELGKDNTLVALGSFCNFGLSGNNHKLCIRMEIPKLPAVFTGTGDLFASLLLVWMQKHPNDLKLACEKTMSAVQAVLKRTLQEAQELAGPDNKPNSAQIELRLIKSMNDLLNPQEIMKSGSEWVLIVVLNEIKICSNVKFRHAWI</sequence>
<dbReference type="AlphaFoldDB" id="A0A7D9HQE2"/>
<dbReference type="PANTHER" id="PTHR10534">
    <property type="entry name" value="PYRIDOXAL KINASE"/>
    <property type="match status" value="1"/>
</dbReference>
<evidence type="ECO:0000313" key="16">
    <source>
        <dbReference type="EMBL" id="CAB3988204.1"/>
    </source>
</evidence>
<dbReference type="InterPro" id="IPR013749">
    <property type="entry name" value="PM/HMP-P_kinase-1"/>
</dbReference>
<dbReference type="InterPro" id="IPR004625">
    <property type="entry name" value="PyrdxlKinase"/>
</dbReference>
<dbReference type="Pfam" id="PF08543">
    <property type="entry name" value="Phos_pyr_kin"/>
    <property type="match status" value="1"/>
</dbReference>
<gene>
    <name evidence="16" type="ORF">PACLA_8A004820</name>
</gene>
<evidence type="ECO:0000256" key="3">
    <source>
        <dbReference type="ARBA" id="ARBA00005210"/>
    </source>
</evidence>
<comment type="similarity">
    <text evidence="4">Belongs to the pyridoxine kinase family.</text>
</comment>
<evidence type="ECO:0000256" key="13">
    <source>
        <dbReference type="ARBA" id="ARBA00047377"/>
    </source>
</evidence>
<organism evidence="16 17">
    <name type="scientific">Paramuricea clavata</name>
    <name type="common">Red gorgonian</name>
    <name type="synonym">Violescent sea-whip</name>
    <dbReference type="NCBI Taxonomy" id="317549"/>
    <lineage>
        <taxon>Eukaryota</taxon>
        <taxon>Metazoa</taxon>
        <taxon>Cnidaria</taxon>
        <taxon>Anthozoa</taxon>
        <taxon>Octocorallia</taxon>
        <taxon>Malacalcyonacea</taxon>
        <taxon>Plexauridae</taxon>
        <taxon>Paramuricea</taxon>
    </lineage>
</organism>
<proteinExistence type="inferred from homology"/>
<dbReference type="EC" id="2.7.1.35" evidence="5"/>
<evidence type="ECO:0000256" key="2">
    <source>
        <dbReference type="ARBA" id="ARBA00004835"/>
    </source>
</evidence>
<evidence type="ECO:0000256" key="10">
    <source>
        <dbReference type="ARBA" id="ARBA00022840"/>
    </source>
</evidence>
<evidence type="ECO:0000256" key="8">
    <source>
        <dbReference type="ARBA" id="ARBA00022741"/>
    </source>
</evidence>
<dbReference type="Proteomes" id="UP001152795">
    <property type="component" value="Unassembled WGS sequence"/>
</dbReference>
<evidence type="ECO:0000256" key="1">
    <source>
        <dbReference type="ARBA" id="ARBA00004750"/>
    </source>
</evidence>
<keyword evidence="17" id="KW-1185">Reference proteome</keyword>
<dbReference type="InterPro" id="IPR029056">
    <property type="entry name" value="Ribokinase-like"/>
</dbReference>
<dbReference type="PANTHER" id="PTHR10534:SF2">
    <property type="entry name" value="PYRIDOXAL KINASE"/>
    <property type="match status" value="1"/>
</dbReference>
<comment type="caution">
    <text evidence="16">The sequence shown here is derived from an EMBL/GenBank/DDBJ whole genome shotgun (WGS) entry which is preliminary data.</text>
</comment>
<keyword evidence="7" id="KW-0808">Transferase</keyword>
<dbReference type="Gene3D" id="3.40.1190.20">
    <property type="match status" value="1"/>
</dbReference>
<dbReference type="CDD" id="cd01173">
    <property type="entry name" value="pyridoxal_pyridoxamine_kinase"/>
    <property type="match status" value="1"/>
</dbReference>
<dbReference type="UniPathway" id="UPA01068">
    <property type="reaction ID" value="UER00298"/>
</dbReference>
<comment type="pathway">
    <text evidence="2">Cofactor metabolism; pyridoxal 5'-phosphate salvage; pyridoxine 5'-phosphate from pyridoxine: step 1/1.</text>
</comment>
<accession>A0A7D9HQE2</accession>
<dbReference type="GO" id="GO:0005524">
    <property type="term" value="F:ATP binding"/>
    <property type="evidence" value="ECO:0007669"/>
    <property type="project" value="UniProtKB-KW"/>
</dbReference>
<comment type="catalytic activity">
    <reaction evidence="13">
        <text>pyridoxal + ATP = pyridoxal 5'-phosphate + ADP + H(+)</text>
        <dbReference type="Rhea" id="RHEA:10224"/>
        <dbReference type="ChEBI" id="CHEBI:15378"/>
        <dbReference type="ChEBI" id="CHEBI:17310"/>
        <dbReference type="ChEBI" id="CHEBI:30616"/>
        <dbReference type="ChEBI" id="CHEBI:456216"/>
        <dbReference type="ChEBI" id="CHEBI:597326"/>
        <dbReference type="EC" id="2.7.1.35"/>
    </reaction>
    <physiologicalReaction direction="left-to-right" evidence="13">
        <dbReference type="Rhea" id="RHEA:10225"/>
    </physiologicalReaction>
</comment>
<dbReference type="SUPFAM" id="SSF53613">
    <property type="entry name" value="Ribokinase-like"/>
    <property type="match status" value="1"/>
</dbReference>
<keyword evidence="9 16" id="KW-0418">Kinase</keyword>
<dbReference type="GO" id="GO:0008478">
    <property type="term" value="F:pyridoxal kinase activity"/>
    <property type="evidence" value="ECO:0007669"/>
    <property type="project" value="UniProtKB-EC"/>
</dbReference>
<evidence type="ECO:0000259" key="15">
    <source>
        <dbReference type="Pfam" id="PF08543"/>
    </source>
</evidence>
<comment type="pathway">
    <text evidence="3">Cofactor metabolism; pyridoxal 5'-phosphate salvage; pyridoxal 5'-phosphate from pyridoxal: step 1/1.</text>
</comment>
<evidence type="ECO:0000256" key="4">
    <source>
        <dbReference type="ARBA" id="ARBA00008805"/>
    </source>
</evidence>
<dbReference type="EMBL" id="CACRXK020001292">
    <property type="protein sequence ID" value="CAB3988204.1"/>
    <property type="molecule type" value="Genomic_DNA"/>
</dbReference>
<evidence type="ECO:0000256" key="7">
    <source>
        <dbReference type="ARBA" id="ARBA00022679"/>
    </source>
</evidence>
<evidence type="ECO:0000256" key="9">
    <source>
        <dbReference type="ARBA" id="ARBA00022777"/>
    </source>
</evidence>
<dbReference type="GO" id="GO:0005829">
    <property type="term" value="C:cytosol"/>
    <property type="evidence" value="ECO:0007669"/>
    <property type="project" value="TreeGrafter"/>
</dbReference>
<keyword evidence="8" id="KW-0547">Nucleotide-binding</keyword>
<dbReference type="GO" id="GO:0009443">
    <property type="term" value="P:pyridoxal 5'-phosphate salvage"/>
    <property type="evidence" value="ECO:0007669"/>
    <property type="project" value="InterPro"/>
</dbReference>
<keyword evidence="10" id="KW-0067">ATP-binding</keyword>
<comment type="pathway">
    <text evidence="1">Cofactor metabolism; pyridoxal 5'-phosphate salvage; pyridoxamine 5'-phosphate from pyridoxamine: step 1/1.</text>
</comment>
<comment type="catalytic activity">
    <reaction evidence="12">
        <text>pyridoxamine + ATP = pyridoxamine 5'-phosphate + ADP + H(+)</text>
        <dbReference type="Rhea" id="RHEA:25104"/>
        <dbReference type="ChEBI" id="CHEBI:15378"/>
        <dbReference type="ChEBI" id="CHEBI:30616"/>
        <dbReference type="ChEBI" id="CHEBI:57761"/>
        <dbReference type="ChEBI" id="CHEBI:58451"/>
        <dbReference type="ChEBI" id="CHEBI:456216"/>
        <dbReference type="EC" id="2.7.1.35"/>
    </reaction>
    <physiologicalReaction direction="left-to-right" evidence="12">
        <dbReference type="Rhea" id="RHEA:25105"/>
    </physiologicalReaction>
</comment>
<evidence type="ECO:0000256" key="11">
    <source>
        <dbReference type="ARBA" id="ARBA00032808"/>
    </source>
</evidence>
<protein>
    <recommendedName>
        <fullName evidence="6">Pyridoxal kinase</fullName>
        <ecNumber evidence="5">2.7.1.35</ecNumber>
    </recommendedName>
    <alternativeName>
        <fullName evidence="11">Pyridoxine kinase</fullName>
    </alternativeName>
</protein>
<dbReference type="NCBIfam" id="TIGR00687">
    <property type="entry name" value="pyridox_kin"/>
    <property type="match status" value="1"/>
</dbReference>
<dbReference type="OrthoDB" id="2104723at2759"/>
<evidence type="ECO:0000313" key="17">
    <source>
        <dbReference type="Proteomes" id="UP001152795"/>
    </source>
</evidence>
<feature type="domain" description="Pyridoxamine kinase/Phosphomethylpyrimidine kinase" evidence="15">
    <location>
        <begin position="81"/>
        <end position="264"/>
    </location>
</feature>
<comment type="catalytic activity">
    <reaction evidence="14">
        <text>pyridoxine + ATP = pyridoxine 5'-phosphate + ADP + H(+)</text>
        <dbReference type="Rhea" id="RHEA:25108"/>
        <dbReference type="ChEBI" id="CHEBI:15378"/>
        <dbReference type="ChEBI" id="CHEBI:16709"/>
        <dbReference type="ChEBI" id="CHEBI:30616"/>
        <dbReference type="ChEBI" id="CHEBI:58589"/>
        <dbReference type="ChEBI" id="CHEBI:456216"/>
        <dbReference type="EC" id="2.7.1.35"/>
    </reaction>
    <physiologicalReaction direction="left-to-right" evidence="14">
        <dbReference type="Rhea" id="RHEA:25109"/>
    </physiologicalReaction>
</comment>
<evidence type="ECO:0000256" key="14">
    <source>
        <dbReference type="ARBA" id="ARBA00048524"/>
    </source>
</evidence>
<name>A0A7D9HQE2_PARCT</name>
<reference evidence="16" key="1">
    <citation type="submission" date="2020-04" db="EMBL/GenBank/DDBJ databases">
        <authorList>
            <person name="Alioto T."/>
            <person name="Alioto T."/>
            <person name="Gomez Garrido J."/>
        </authorList>
    </citation>
    <scope>NUCLEOTIDE SEQUENCE</scope>
    <source>
        <strain evidence="16">A484AB</strain>
    </source>
</reference>